<dbReference type="InterPro" id="IPR011875">
    <property type="entry name" value="M1P_synthase"/>
</dbReference>
<keyword evidence="2" id="KW-0808">Transferase</keyword>
<gene>
    <name evidence="5" type="ORF">Pma05_04680</name>
</gene>
<name>A0ABQ4EGN9_9ACTN</name>
<sequence>MGRGGVGRGGVGAALLGRIRGGWARVPAVTESVPKDRRLRVDLLTREYPPEVYGGAGVHVEYLARELRTRADTRVHCFGAPRQPPYAEPGVTAYPEPAELARANAALRTMGVDLAMAAGTVGTDVVHSHTWYANLAGHVAKLLHGVPHVVTVHSLEPLRPWKAEQLGGGYALSSWCERTALEAADAVIAVSAGMMHDLLAAYPTVSPDRVRVVHNGIDTHQYAPDSGTDVLARLGVDPDRPSVTYVGRITRQKGLPYLLRAARRLPPEAQLVLLAGAPDTAEIAAEVEELVTELRASRAGVVWVAEMLPKPEVIQVLSHSTVFVCPSVYEPMGIVNLEAMACETAVVATATGGIPEVVADGSTGLLVPIAQASDGTGTPLDPERFVADLADAITELLDDPRRAVELGRAGRRRAVEHFSWDAIADRTMAVYRSTLDAT</sequence>
<dbReference type="EMBL" id="BONX01000003">
    <property type="protein sequence ID" value="GIG93895.1"/>
    <property type="molecule type" value="Genomic_DNA"/>
</dbReference>
<feature type="domain" description="Glycosyltransferase subfamily 4-like N-terminal" evidence="4">
    <location>
        <begin position="53"/>
        <end position="220"/>
    </location>
</feature>
<evidence type="ECO:0000256" key="2">
    <source>
        <dbReference type="ARBA" id="ARBA00022679"/>
    </source>
</evidence>
<comment type="caution">
    <text evidence="5">The sequence shown here is derived from an EMBL/GenBank/DDBJ whole genome shotgun (WGS) entry which is preliminary data.</text>
</comment>
<dbReference type="CDD" id="cd03801">
    <property type="entry name" value="GT4_PimA-like"/>
    <property type="match status" value="1"/>
</dbReference>
<dbReference type="PANTHER" id="PTHR45947:SF14">
    <property type="entry name" value="SLL1723 PROTEIN"/>
    <property type="match status" value="1"/>
</dbReference>
<feature type="domain" description="Glycosyl transferase family 1" evidence="3">
    <location>
        <begin position="234"/>
        <end position="412"/>
    </location>
</feature>
<dbReference type="Proteomes" id="UP000621500">
    <property type="component" value="Unassembled WGS sequence"/>
</dbReference>
<evidence type="ECO:0000313" key="6">
    <source>
        <dbReference type="Proteomes" id="UP000621500"/>
    </source>
</evidence>
<dbReference type="InterPro" id="IPR050194">
    <property type="entry name" value="Glycosyltransferase_grp1"/>
</dbReference>
<dbReference type="PANTHER" id="PTHR45947">
    <property type="entry name" value="SULFOQUINOVOSYL TRANSFERASE SQD2"/>
    <property type="match status" value="1"/>
</dbReference>
<dbReference type="Pfam" id="PF13439">
    <property type="entry name" value="Glyco_transf_4"/>
    <property type="match status" value="1"/>
</dbReference>
<keyword evidence="1" id="KW-0328">Glycosyltransferase</keyword>
<evidence type="ECO:0000259" key="4">
    <source>
        <dbReference type="Pfam" id="PF13439"/>
    </source>
</evidence>
<proteinExistence type="predicted"/>
<accession>A0ABQ4EGN9</accession>
<evidence type="ECO:0000256" key="1">
    <source>
        <dbReference type="ARBA" id="ARBA00022676"/>
    </source>
</evidence>
<evidence type="ECO:0000313" key="5">
    <source>
        <dbReference type="EMBL" id="GIG93895.1"/>
    </source>
</evidence>
<dbReference type="NCBIfam" id="TIGR02149">
    <property type="entry name" value="glgA_Coryne"/>
    <property type="match status" value="1"/>
</dbReference>
<reference evidence="5 6" key="1">
    <citation type="submission" date="2021-01" db="EMBL/GenBank/DDBJ databases">
        <title>Whole genome shotgun sequence of Plantactinospora mayteni NBRC 109088.</title>
        <authorList>
            <person name="Komaki H."/>
            <person name="Tamura T."/>
        </authorList>
    </citation>
    <scope>NUCLEOTIDE SEQUENCE [LARGE SCALE GENOMIC DNA]</scope>
    <source>
        <strain evidence="5 6">NBRC 109088</strain>
    </source>
</reference>
<evidence type="ECO:0000259" key="3">
    <source>
        <dbReference type="Pfam" id="PF00534"/>
    </source>
</evidence>
<dbReference type="InterPro" id="IPR028098">
    <property type="entry name" value="Glyco_trans_4-like_N"/>
</dbReference>
<dbReference type="InterPro" id="IPR001296">
    <property type="entry name" value="Glyco_trans_1"/>
</dbReference>
<protein>
    <submittedName>
        <fullName evidence="5">Glycogen synthase</fullName>
    </submittedName>
</protein>
<dbReference type="Pfam" id="PF00534">
    <property type="entry name" value="Glycos_transf_1"/>
    <property type="match status" value="1"/>
</dbReference>
<keyword evidence="6" id="KW-1185">Reference proteome</keyword>
<dbReference type="SUPFAM" id="SSF53756">
    <property type="entry name" value="UDP-Glycosyltransferase/glycogen phosphorylase"/>
    <property type="match status" value="1"/>
</dbReference>
<dbReference type="Gene3D" id="3.40.50.2000">
    <property type="entry name" value="Glycogen Phosphorylase B"/>
    <property type="match status" value="2"/>
</dbReference>
<organism evidence="5 6">
    <name type="scientific">Plantactinospora mayteni</name>
    <dbReference type="NCBI Taxonomy" id="566021"/>
    <lineage>
        <taxon>Bacteria</taxon>
        <taxon>Bacillati</taxon>
        <taxon>Actinomycetota</taxon>
        <taxon>Actinomycetes</taxon>
        <taxon>Micromonosporales</taxon>
        <taxon>Micromonosporaceae</taxon>
        <taxon>Plantactinospora</taxon>
    </lineage>
</organism>